<name>A0A0N5DBF0_THECL</name>
<dbReference type="Proteomes" id="UP000276776">
    <property type="component" value="Unassembled WGS sequence"/>
</dbReference>
<keyword evidence="1" id="KW-0732">Signal</keyword>
<keyword evidence="3" id="KW-1185">Reference proteome</keyword>
<feature type="chain" id="PRO_5043126716" evidence="1">
    <location>
        <begin position="24"/>
        <end position="70"/>
    </location>
</feature>
<feature type="signal peptide" evidence="1">
    <location>
        <begin position="1"/>
        <end position="23"/>
    </location>
</feature>
<proteinExistence type="predicted"/>
<sequence length="70" mass="8094">MMKFLVAGSVAVSVWWIPQEIEAMRLDPERLAARLRIEQEIQMDNLLKMGRNRRQLATPKEISISVSNNI</sequence>
<evidence type="ECO:0000313" key="4">
    <source>
        <dbReference type="WBParaSite" id="TCLT_0001051201-mRNA-1"/>
    </source>
</evidence>
<dbReference type="STRING" id="103827.A0A0N5DBF0"/>
<evidence type="ECO:0000256" key="1">
    <source>
        <dbReference type="SAM" id="SignalP"/>
    </source>
</evidence>
<dbReference type="EMBL" id="UYYF01005143">
    <property type="protein sequence ID" value="VDN08199.1"/>
    <property type="molecule type" value="Genomic_DNA"/>
</dbReference>
<reference evidence="2 3" key="2">
    <citation type="submission" date="2018-11" db="EMBL/GenBank/DDBJ databases">
        <authorList>
            <consortium name="Pathogen Informatics"/>
        </authorList>
    </citation>
    <scope>NUCLEOTIDE SEQUENCE [LARGE SCALE GENOMIC DNA]</scope>
</reference>
<protein>
    <submittedName>
        <fullName evidence="4">Ubiquinol-cytochrome-c reductase complex assembly factor 3</fullName>
    </submittedName>
</protein>
<gene>
    <name evidence="2" type="ORF">TCLT_LOCUS10501</name>
</gene>
<dbReference type="AlphaFoldDB" id="A0A0N5DBF0"/>
<accession>A0A0N5DBF0</accession>
<evidence type="ECO:0000313" key="2">
    <source>
        <dbReference type="EMBL" id="VDN08199.1"/>
    </source>
</evidence>
<reference evidence="4" key="1">
    <citation type="submission" date="2017-02" db="UniProtKB">
        <authorList>
            <consortium name="WormBaseParasite"/>
        </authorList>
    </citation>
    <scope>IDENTIFICATION</scope>
</reference>
<dbReference type="WBParaSite" id="TCLT_0001051201-mRNA-1">
    <property type="protein sequence ID" value="TCLT_0001051201-mRNA-1"/>
    <property type="gene ID" value="TCLT_0001051201"/>
</dbReference>
<evidence type="ECO:0000313" key="3">
    <source>
        <dbReference type="Proteomes" id="UP000276776"/>
    </source>
</evidence>
<organism evidence="4">
    <name type="scientific">Thelazia callipaeda</name>
    <name type="common">Oriental eyeworm</name>
    <name type="synonym">Parasitic nematode</name>
    <dbReference type="NCBI Taxonomy" id="103827"/>
    <lineage>
        <taxon>Eukaryota</taxon>
        <taxon>Metazoa</taxon>
        <taxon>Ecdysozoa</taxon>
        <taxon>Nematoda</taxon>
        <taxon>Chromadorea</taxon>
        <taxon>Rhabditida</taxon>
        <taxon>Spirurina</taxon>
        <taxon>Spiruromorpha</taxon>
        <taxon>Thelazioidea</taxon>
        <taxon>Thelaziidae</taxon>
        <taxon>Thelazia</taxon>
    </lineage>
</organism>